<reference evidence="1" key="1">
    <citation type="submission" date="2017-06" db="EMBL/GenBank/DDBJ databases">
        <title>Novel phages from South African skin metaviromes.</title>
        <authorList>
            <person name="van Zyl L.J."/>
            <person name="Abrahams Y."/>
            <person name="Stander E.A."/>
            <person name="Kirby B.M."/>
            <person name="Clavaud C."/>
            <person name="Farcet C."/>
            <person name="Breton L."/>
            <person name="Trindade M.I."/>
        </authorList>
    </citation>
    <scope>NUCLEOTIDE SEQUENCE</scope>
</reference>
<dbReference type="EMBL" id="MF417975">
    <property type="protein sequence ID" value="ASN72811.1"/>
    <property type="molecule type" value="Genomic_DNA"/>
</dbReference>
<proteinExistence type="predicted"/>
<evidence type="ECO:0000313" key="1">
    <source>
        <dbReference type="EMBL" id="ASN72811.1"/>
    </source>
</evidence>
<accession>A0A2H4JI68</accession>
<protein>
    <submittedName>
        <fullName evidence="1">Uncharacterized protein</fullName>
    </submittedName>
</protein>
<name>A0A2H4JI68_9CAUD</name>
<gene>
    <name evidence="1" type="ORF">7S6_12</name>
</gene>
<sequence length="112" mass="12798">MAFRITPAHDASIQIDFEVPIKGRQKPVTFSVPKIDYIAPETLEEYRRWFGVEVEANRATERNCTLKLLELTKARNYDLLAKLTDGELMEINRHWKDASRVDVGESSASSDS</sequence>
<organism evidence="1">
    <name type="scientific">uncultured Caudovirales phage</name>
    <dbReference type="NCBI Taxonomy" id="2100421"/>
    <lineage>
        <taxon>Viruses</taxon>
        <taxon>Duplodnaviria</taxon>
        <taxon>Heunggongvirae</taxon>
        <taxon>Uroviricota</taxon>
        <taxon>Caudoviricetes</taxon>
        <taxon>Peduoviridae</taxon>
        <taxon>Maltschvirus</taxon>
        <taxon>Maltschvirus maltsch</taxon>
    </lineage>
</organism>